<dbReference type="GO" id="GO:0006995">
    <property type="term" value="P:cellular response to nitrogen starvation"/>
    <property type="evidence" value="ECO:0007669"/>
    <property type="project" value="TreeGrafter"/>
</dbReference>
<dbReference type="GO" id="GO:0034727">
    <property type="term" value="P:piecemeal microautophagy of the nucleus"/>
    <property type="evidence" value="ECO:0007669"/>
    <property type="project" value="TreeGrafter"/>
</dbReference>
<dbReference type="InterPro" id="IPR042523">
    <property type="entry name" value="Atg7_N_2"/>
</dbReference>
<dbReference type="InterPro" id="IPR042522">
    <property type="entry name" value="Atg7_N_1"/>
</dbReference>
<organism evidence="10 11">
    <name type="scientific">Strigamia maritima</name>
    <name type="common">European centipede</name>
    <name type="synonym">Geophilus maritimus</name>
    <dbReference type="NCBI Taxonomy" id="126957"/>
    <lineage>
        <taxon>Eukaryota</taxon>
        <taxon>Metazoa</taxon>
        <taxon>Ecdysozoa</taxon>
        <taxon>Arthropoda</taxon>
        <taxon>Myriapoda</taxon>
        <taxon>Chilopoda</taxon>
        <taxon>Pleurostigmophora</taxon>
        <taxon>Geophilomorpha</taxon>
        <taxon>Linotaeniidae</taxon>
        <taxon>Strigamia</taxon>
    </lineage>
</organism>
<dbReference type="Gene3D" id="3.40.140.100">
    <property type="entry name" value="Ubiquitin-like modifier-activating enzyme ATG7 C-terminal domain"/>
    <property type="match status" value="1"/>
</dbReference>
<comment type="subunit">
    <text evidence="7">Homodimer.</text>
</comment>
<dbReference type="Proteomes" id="UP000014500">
    <property type="component" value="Unassembled WGS sequence"/>
</dbReference>
<evidence type="ECO:0000256" key="7">
    <source>
        <dbReference type="RuleBase" id="RU366022"/>
    </source>
</evidence>
<comment type="subcellular location">
    <subcellularLocation>
        <location evidence="7">Cytoplasm</location>
    </subcellularLocation>
    <subcellularLocation>
        <location evidence="7">Preautophagosomal structure</location>
    </subcellularLocation>
</comment>
<evidence type="ECO:0000256" key="2">
    <source>
        <dbReference type="ARBA" id="ARBA00017647"/>
    </source>
</evidence>
<dbReference type="GO" id="GO:0019779">
    <property type="term" value="F:Atg8 activating enzyme activity"/>
    <property type="evidence" value="ECO:0007669"/>
    <property type="project" value="TreeGrafter"/>
</dbReference>
<dbReference type="eggNOG" id="KOG2337">
    <property type="taxonomic scope" value="Eukaryota"/>
</dbReference>
<dbReference type="Pfam" id="PF16420">
    <property type="entry name" value="ATG7_N"/>
    <property type="match status" value="1"/>
</dbReference>
<dbReference type="InterPro" id="IPR032197">
    <property type="entry name" value="Atg7_N"/>
</dbReference>
<keyword evidence="11" id="KW-1185">Reference proteome</keyword>
<evidence type="ECO:0000259" key="9">
    <source>
        <dbReference type="Pfam" id="PF16420"/>
    </source>
</evidence>
<evidence type="ECO:0000256" key="3">
    <source>
        <dbReference type="ARBA" id="ARBA00022448"/>
    </source>
</evidence>
<dbReference type="SUPFAM" id="SSF69572">
    <property type="entry name" value="Activating enzymes of the ubiquitin-like proteins"/>
    <property type="match status" value="1"/>
</dbReference>
<evidence type="ECO:0000313" key="11">
    <source>
        <dbReference type="Proteomes" id="UP000014500"/>
    </source>
</evidence>
<dbReference type="PhylomeDB" id="T1J0G8"/>
<dbReference type="InterPro" id="IPR045886">
    <property type="entry name" value="ThiF/MoeB/HesA"/>
</dbReference>
<dbReference type="InterPro" id="IPR035985">
    <property type="entry name" value="Ubiquitin-activating_enz"/>
</dbReference>
<dbReference type="GO" id="GO:0000045">
    <property type="term" value="P:autophagosome assembly"/>
    <property type="evidence" value="ECO:0007669"/>
    <property type="project" value="TreeGrafter"/>
</dbReference>
<dbReference type="EMBL" id="JH431734">
    <property type="status" value="NOT_ANNOTATED_CDS"/>
    <property type="molecule type" value="Genomic_DNA"/>
</dbReference>
<keyword evidence="5 7" id="KW-0072">Autophagy</keyword>
<keyword evidence="4 7" id="KW-0653">Protein transport</keyword>
<dbReference type="FunFam" id="3.40.140.70:FF:000001">
    <property type="entry name" value="Ubiquitin-like modifier-activating enzyme atg7"/>
    <property type="match status" value="1"/>
</dbReference>
<evidence type="ECO:0000259" key="8">
    <source>
        <dbReference type="Pfam" id="PF00899"/>
    </source>
</evidence>
<name>T1J0G8_STRMM</name>
<dbReference type="GO" id="GO:0000407">
    <property type="term" value="C:phagophore assembly site"/>
    <property type="evidence" value="ECO:0007669"/>
    <property type="project" value="UniProtKB-SubCell"/>
</dbReference>
<dbReference type="GO" id="GO:0000422">
    <property type="term" value="P:autophagy of mitochondrion"/>
    <property type="evidence" value="ECO:0007669"/>
    <property type="project" value="TreeGrafter"/>
</dbReference>
<dbReference type="GO" id="GO:0015031">
    <property type="term" value="P:protein transport"/>
    <property type="evidence" value="ECO:0007669"/>
    <property type="project" value="UniProtKB-UniRule"/>
</dbReference>
<dbReference type="InterPro" id="IPR006285">
    <property type="entry name" value="Atg7"/>
</dbReference>
<feature type="domain" description="Ubiquitin-like modifier-activating enzyme Atg7 N-terminal" evidence="9">
    <location>
        <begin position="11"/>
        <end position="308"/>
    </location>
</feature>
<evidence type="ECO:0000256" key="6">
    <source>
        <dbReference type="PIRSR" id="PIRSR606285-1"/>
    </source>
</evidence>
<reference evidence="10" key="2">
    <citation type="submission" date="2015-02" db="UniProtKB">
        <authorList>
            <consortium name="EnsemblMetazoa"/>
        </authorList>
    </citation>
    <scope>IDENTIFICATION</scope>
</reference>
<evidence type="ECO:0000313" key="10">
    <source>
        <dbReference type="EnsemblMetazoa" id="SMAR007013-PA"/>
    </source>
</evidence>
<dbReference type="HOGENOM" id="CLU_012998_2_1_1"/>
<dbReference type="Gene3D" id="3.40.50.720">
    <property type="entry name" value="NAD(P)-binding Rossmann-like Domain"/>
    <property type="match status" value="1"/>
</dbReference>
<dbReference type="InterPro" id="IPR000594">
    <property type="entry name" value="ThiF_NAD_FAD-bd"/>
</dbReference>
<keyword evidence="3 7" id="KW-0813">Transport</keyword>
<dbReference type="GO" id="GO:0032446">
    <property type="term" value="P:protein modification by small protein conjugation"/>
    <property type="evidence" value="ECO:0007669"/>
    <property type="project" value="TreeGrafter"/>
</dbReference>
<dbReference type="CDD" id="cd01486">
    <property type="entry name" value="Apg7"/>
    <property type="match status" value="1"/>
</dbReference>
<dbReference type="NCBIfam" id="TIGR01381">
    <property type="entry name" value="E1_like_apg7"/>
    <property type="match status" value="1"/>
</dbReference>
<dbReference type="Pfam" id="PF00899">
    <property type="entry name" value="ThiF"/>
    <property type="match status" value="1"/>
</dbReference>
<protein>
    <recommendedName>
        <fullName evidence="2 7">Ubiquitin-like modifier-activating enzyme ATG7</fullName>
    </recommendedName>
    <alternativeName>
        <fullName evidence="7">Autophagy-related protein 7</fullName>
    </alternativeName>
</protein>
<reference evidence="11" key="1">
    <citation type="submission" date="2011-05" db="EMBL/GenBank/DDBJ databases">
        <authorList>
            <person name="Richards S.R."/>
            <person name="Qu J."/>
            <person name="Jiang H."/>
            <person name="Jhangiani S.N."/>
            <person name="Agravi P."/>
            <person name="Goodspeed R."/>
            <person name="Gross S."/>
            <person name="Mandapat C."/>
            <person name="Jackson L."/>
            <person name="Mathew T."/>
            <person name="Pu L."/>
            <person name="Thornton R."/>
            <person name="Saada N."/>
            <person name="Wilczek-Boney K.B."/>
            <person name="Lee S."/>
            <person name="Kovar C."/>
            <person name="Wu Y."/>
            <person name="Scherer S.E."/>
            <person name="Worley K.C."/>
            <person name="Muzny D.M."/>
            <person name="Gibbs R."/>
        </authorList>
    </citation>
    <scope>NUCLEOTIDE SEQUENCE</scope>
    <source>
        <strain evidence="11">Brora</strain>
    </source>
</reference>
<dbReference type="GO" id="GO:0019778">
    <property type="term" value="F:Atg12 activating enzyme activity"/>
    <property type="evidence" value="ECO:0007669"/>
    <property type="project" value="TreeGrafter"/>
</dbReference>
<feature type="active site" description="Glycyl thioester intermediate" evidence="6">
    <location>
        <position position="541"/>
    </location>
</feature>
<feature type="domain" description="THIF-type NAD/FAD binding fold" evidence="8">
    <location>
        <begin position="324"/>
        <end position="545"/>
    </location>
</feature>
<keyword evidence="7" id="KW-0833">Ubl conjugation pathway</keyword>
<dbReference type="PANTHER" id="PTHR10953">
    <property type="entry name" value="UBIQUITIN-ACTIVATING ENZYME E1"/>
    <property type="match status" value="1"/>
</dbReference>
<keyword evidence="7" id="KW-0963">Cytoplasm</keyword>
<evidence type="ECO:0000256" key="1">
    <source>
        <dbReference type="ARBA" id="ARBA00010931"/>
    </source>
</evidence>
<accession>T1J0G8</accession>
<dbReference type="STRING" id="126957.T1J0G8"/>
<comment type="function">
    <text evidence="7">E1-like activating enzyme involved in the 2 ubiquitin-like systems required for autophagy.</text>
</comment>
<comment type="similarity">
    <text evidence="1 7">Belongs to the ATG7 family.</text>
</comment>
<dbReference type="Gene3D" id="3.40.140.70">
    <property type="entry name" value="Ubiquitin-like modifier-activating enzyme ATG7 N-terminal domain"/>
    <property type="match status" value="1"/>
</dbReference>
<evidence type="ECO:0000256" key="4">
    <source>
        <dbReference type="ARBA" id="ARBA00022927"/>
    </source>
</evidence>
<dbReference type="AlphaFoldDB" id="T1J0G8"/>
<sequence>MDFIMDSREILQFVPFTSYMDVGFLHTLSKNKLEVYGLDDKPKSIHGFFSNGDAPNLPSRLSLDFSAFNEIPQTPPRNFTIKGQLHMFNTLEDFKKCDKSALMTATGEKATEDDPTRLLQFVLLVFADMKKYHYYYWFGFPALSYPDNAYLLEKPITLDKSFLNNQTEELEKTLNNTKISKEYFLLHILDDQISLHPTNEFSSLYSKPGKIILVFSDPSTLDTNPGWPLRNLLVLAAVRWSKLTRKFDILCLRDRIQDGKRSINHSLMLYIQLEMDETKDVVLPNCVGWEKNERQKMGPRMMNLSSVMDPVKLSESSVDLNLKLMKWRLVPDLDLDKIMQTKCLLLGSGTLGCNVARALMAWGVRTITLVDNGKVSYSNPVRQTLFKFDDCLHGGKPKAETAAASLKDIFPGVNSTGLTLTIPMPGHMVDQSSMDQVRQDVEKLEKLISSHDVIFLLMDTRESRWLPTVIAAAKSKLVINAALGFDTYLVLRHGLKSGSATKPFDSSIQNYIPGNQLGCYYCNDVVAPGDSTRDRTLDQQCTVTRPGVSIGNIPALTSAREDSVFTDQSTMLGVVPHQIRGFLSQFCHILPASQAFDKCTACSDEVLDKYKSEGFEFLLKVFNQPSVLEDLTGLTELHDETQIAEVWELSD</sequence>
<dbReference type="EnsemblMetazoa" id="SMAR007013-RA">
    <property type="protein sequence ID" value="SMAR007013-PA"/>
    <property type="gene ID" value="SMAR007013"/>
</dbReference>
<dbReference type="OMA" id="RQIWDAI"/>
<dbReference type="FunFam" id="3.40.50.720:FF:000243">
    <property type="entry name" value="Ubiquitin-like modifier-activating enzyme ATG7"/>
    <property type="match status" value="1"/>
</dbReference>
<evidence type="ECO:0000256" key="5">
    <source>
        <dbReference type="ARBA" id="ARBA00023006"/>
    </source>
</evidence>
<dbReference type="PANTHER" id="PTHR10953:SF3">
    <property type="entry name" value="UBIQUITIN-LIKE MODIFIER-ACTIVATING ENZYME ATG7"/>
    <property type="match status" value="1"/>
</dbReference>
<proteinExistence type="inferred from homology"/>